<accession>A0ABX1VIE0</accession>
<feature type="transmembrane region" description="Helical" evidence="6">
    <location>
        <begin position="334"/>
        <end position="356"/>
    </location>
</feature>
<dbReference type="EC" id="2.7.11.1" evidence="8"/>
<evidence type="ECO:0000259" key="7">
    <source>
        <dbReference type="PROSITE" id="PS50011"/>
    </source>
</evidence>
<keyword evidence="2" id="KW-0547">Nucleotide-binding</keyword>
<evidence type="ECO:0000256" key="3">
    <source>
        <dbReference type="ARBA" id="ARBA00022777"/>
    </source>
</evidence>
<dbReference type="PROSITE" id="PS50011">
    <property type="entry name" value="PROTEIN_KINASE_DOM"/>
    <property type="match status" value="1"/>
</dbReference>
<dbReference type="InterPro" id="IPR008271">
    <property type="entry name" value="Ser/Thr_kinase_AS"/>
</dbReference>
<protein>
    <submittedName>
        <fullName evidence="8">Serine/threonine-protein kinase PknD</fullName>
        <ecNumber evidence="8">2.7.11.1</ecNumber>
    </submittedName>
</protein>
<evidence type="ECO:0000256" key="2">
    <source>
        <dbReference type="ARBA" id="ARBA00022741"/>
    </source>
</evidence>
<proteinExistence type="predicted"/>
<dbReference type="CDD" id="cd14014">
    <property type="entry name" value="STKc_PknB_like"/>
    <property type="match status" value="1"/>
</dbReference>
<dbReference type="GO" id="GO:0004674">
    <property type="term" value="F:protein serine/threonine kinase activity"/>
    <property type="evidence" value="ECO:0007669"/>
    <property type="project" value="UniProtKB-EC"/>
</dbReference>
<keyword evidence="3 8" id="KW-0418">Kinase</keyword>
<keyword evidence="6" id="KW-0812">Transmembrane</keyword>
<dbReference type="Pfam" id="PF00069">
    <property type="entry name" value="Pkinase"/>
    <property type="match status" value="1"/>
</dbReference>
<dbReference type="PROSITE" id="PS00108">
    <property type="entry name" value="PROTEIN_KINASE_ST"/>
    <property type="match status" value="1"/>
</dbReference>
<keyword evidence="1 8" id="KW-0808">Transferase</keyword>
<feature type="region of interest" description="Disordered" evidence="5">
    <location>
        <begin position="281"/>
        <end position="306"/>
    </location>
</feature>
<gene>
    <name evidence="8" type="primary">pknD_26</name>
    <name evidence="8" type="ORF">LzC2_39940</name>
</gene>
<dbReference type="SMART" id="SM00220">
    <property type="entry name" value="S_TKc"/>
    <property type="match status" value="1"/>
</dbReference>
<dbReference type="RefSeq" id="WP_171189791.1">
    <property type="nucleotide sequence ID" value="NZ_WTPX01000224.1"/>
</dbReference>
<reference evidence="8 9" key="1">
    <citation type="journal article" date="2020" name="Syst. Appl. Microbiol.">
        <title>Alienimonas chondri sp. nov., a novel planctomycete isolated from the biofilm of the red alga Chondrus crispus.</title>
        <authorList>
            <person name="Vitorino I."/>
            <person name="Albuquerque L."/>
            <person name="Wiegand S."/>
            <person name="Kallscheuer N."/>
            <person name="da Costa M.S."/>
            <person name="Lobo-da-Cunha A."/>
            <person name="Jogler C."/>
            <person name="Lage O.M."/>
        </authorList>
    </citation>
    <scope>NUCLEOTIDE SEQUENCE [LARGE SCALE GENOMIC DNA]</scope>
    <source>
        <strain evidence="8 9">LzC2</strain>
    </source>
</reference>
<keyword evidence="6" id="KW-0472">Membrane</keyword>
<dbReference type="PANTHER" id="PTHR43289">
    <property type="entry name" value="MITOGEN-ACTIVATED PROTEIN KINASE KINASE KINASE 20-RELATED"/>
    <property type="match status" value="1"/>
</dbReference>
<name>A0ABX1VIE0_9PLAN</name>
<keyword evidence="9" id="KW-1185">Reference proteome</keyword>
<organism evidence="8 9">
    <name type="scientific">Alienimonas chondri</name>
    <dbReference type="NCBI Taxonomy" id="2681879"/>
    <lineage>
        <taxon>Bacteria</taxon>
        <taxon>Pseudomonadati</taxon>
        <taxon>Planctomycetota</taxon>
        <taxon>Planctomycetia</taxon>
        <taxon>Planctomycetales</taxon>
        <taxon>Planctomycetaceae</taxon>
        <taxon>Alienimonas</taxon>
    </lineage>
</organism>
<dbReference type="Gene3D" id="1.10.510.10">
    <property type="entry name" value="Transferase(Phosphotransferase) domain 1"/>
    <property type="match status" value="1"/>
</dbReference>
<dbReference type="PANTHER" id="PTHR43289:SF6">
    <property type="entry name" value="SERINE_THREONINE-PROTEIN KINASE NEKL-3"/>
    <property type="match status" value="1"/>
</dbReference>
<keyword evidence="6" id="KW-1133">Transmembrane helix</keyword>
<evidence type="ECO:0000256" key="1">
    <source>
        <dbReference type="ARBA" id="ARBA00022679"/>
    </source>
</evidence>
<feature type="compositionally biased region" description="Basic and acidic residues" evidence="5">
    <location>
        <begin position="281"/>
        <end position="296"/>
    </location>
</feature>
<evidence type="ECO:0000256" key="4">
    <source>
        <dbReference type="ARBA" id="ARBA00022840"/>
    </source>
</evidence>
<dbReference type="SUPFAM" id="SSF56112">
    <property type="entry name" value="Protein kinase-like (PK-like)"/>
    <property type="match status" value="1"/>
</dbReference>
<keyword evidence="4" id="KW-0067">ATP-binding</keyword>
<dbReference type="Gene3D" id="3.30.200.20">
    <property type="entry name" value="Phosphorylase Kinase, domain 1"/>
    <property type="match status" value="1"/>
</dbReference>
<evidence type="ECO:0000256" key="6">
    <source>
        <dbReference type="SAM" id="Phobius"/>
    </source>
</evidence>
<dbReference type="EMBL" id="WTPX01000224">
    <property type="protein sequence ID" value="NNJ27884.1"/>
    <property type="molecule type" value="Genomic_DNA"/>
</dbReference>
<evidence type="ECO:0000313" key="8">
    <source>
        <dbReference type="EMBL" id="NNJ27884.1"/>
    </source>
</evidence>
<comment type="caution">
    <text evidence="8">The sequence shown here is derived from an EMBL/GenBank/DDBJ whole genome shotgun (WGS) entry which is preliminary data.</text>
</comment>
<evidence type="ECO:0000256" key="5">
    <source>
        <dbReference type="SAM" id="MobiDB-lite"/>
    </source>
</evidence>
<sequence length="360" mass="39617">MSRSAPEKIGPYELGEVLGRGTVGTVYRAVDVTTGEAVALKILLPQVSVDPEISARFEREIEILEKLSHPNVVGCLASGKTPANDPAGSRWYYAMELVEGGTLADLLKVKRVLDWEDVVELGWQLCSALQHLHNNGVVHRDLKPSNVYFTQDGVVKLGDFGIALDISSSALTEQGKTVGTWLYMSPEQIRGQHLDDKTDLYALGCLLYECLTGRPPFTGAGFADIFEQHLRREPTPVKKVCGLVPNDLDAVVTELLAKDPKKRPLNARAVQGRLAEALMQKEERTLERDDKRADRRREKHAQTRSPDIWALDPPRRALGGLLAEVRRNPDHRQAGWGAVGLILAVTVALLAVVAFVSGRL</sequence>
<dbReference type="InterPro" id="IPR000719">
    <property type="entry name" value="Prot_kinase_dom"/>
</dbReference>
<dbReference type="InterPro" id="IPR011009">
    <property type="entry name" value="Kinase-like_dom_sf"/>
</dbReference>
<evidence type="ECO:0000313" key="9">
    <source>
        <dbReference type="Proteomes" id="UP000609651"/>
    </source>
</evidence>
<dbReference type="Proteomes" id="UP000609651">
    <property type="component" value="Unassembled WGS sequence"/>
</dbReference>
<feature type="domain" description="Protein kinase" evidence="7">
    <location>
        <begin position="12"/>
        <end position="279"/>
    </location>
</feature>